<evidence type="ECO:0000256" key="1">
    <source>
        <dbReference type="SAM" id="Coils"/>
    </source>
</evidence>
<feature type="coiled-coil region" evidence="1">
    <location>
        <begin position="34"/>
        <end position="61"/>
    </location>
</feature>
<evidence type="ECO:0000313" key="3">
    <source>
        <dbReference type="Proteomes" id="UP000461754"/>
    </source>
</evidence>
<dbReference type="Proteomes" id="UP000461754">
    <property type="component" value="Unassembled WGS sequence"/>
</dbReference>
<dbReference type="RefSeq" id="WP_154575283.1">
    <property type="nucleotide sequence ID" value="NZ_VUMO01000001.1"/>
</dbReference>
<evidence type="ECO:0008006" key="4">
    <source>
        <dbReference type="Google" id="ProtNLM"/>
    </source>
</evidence>
<sequence>MAKRFRFEKKFIDFGDICGKTYKVEHNQVIFDKKDEIGKQMEAYQKNIDKITDSKKGLEELDAFLKESVDTFLGAGEYDTIFKDREFDIYERMDLATYVLSIVGMADRKRMMKVSEYAAK</sequence>
<name>A0A7X2NE35_9FIRM</name>
<gene>
    <name evidence="2" type="ORF">FYJ52_00345</name>
</gene>
<reference evidence="2 3" key="1">
    <citation type="submission" date="2019-08" db="EMBL/GenBank/DDBJ databases">
        <title>In-depth cultivation of the pig gut microbiome towards novel bacterial diversity and tailored functional studies.</title>
        <authorList>
            <person name="Wylensek D."/>
            <person name="Hitch T.C.A."/>
            <person name="Clavel T."/>
        </authorList>
    </citation>
    <scope>NUCLEOTIDE SEQUENCE [LARGE SCALE GENOMIC DNA]</scope>
    <source>
        <strain evidence="2 3">RF-744-FAT-4</strain>
    </source>
</reference>
<keyword evidence="1" id="KW-0175">Coiled coil</keyword>
<dbReference type="EMBL" id="VUMO01000001">
    <property type="protein sequence ID" value="MSS18872.1"/>
    <property type="molecule type" value="Genomic_DNA"/>
</dbReference>
<evidence type="ECO:0000313" key="2">
    <source>
        <dbReference type="EMBL" id="MSS18872.1"/>
    </source>
</evidence>
<proteinExistence type="predicted"/>
<keyword evidence="3" id="KW-1185">Reference proteome</keyword>
<comment type="caution">
    <text evidence="2">The sequence shown here is derived from an EMBL/GenBank/DDBJ whole genome shotgun (WGS) entry which is preliminary data.</text>
</comment>
<organism evidence="2 3">
    <name type="scientific">Pseudoramibacter porci</name>
    <dbReference type="NCBI Taxonomy" id="2606631"/>
    <lineage>
        <taxon>Bacteria</taxon>
        <taxon>Bacillati</taxon>
        <taxon>Bacillota</taxon>
        <taxon>Clostridia</taxon>
        <taxon>Eubacteriales</taxon>
        <taxon>Eubacteriaceae</taxon>
        <taxon>Pseudoramibacter</taxon>
    </lineage>
</organism>
<dbReference type="AlphaFoldDB" id="A0A7X2NE35"/>
<accession>A0A7X2NE35</accession>
<protein>
    <recommendedName>
        <fullName evidence="4">Phage protein</fullName>
    </recommendedName>
</protein>